<sequence length="100" mass="10655">MTISSQEKATCVLVFLGLSQLGLLQGTARPTIAALYLVLWCACGFELRQAKRVGPKLKRSIASHAVSRQGTSLIAIFLAVSVSGVEHGARRSSNGARLCR</sequence>
<reference evidence="1" key="1">
    <citation type="journal article" date="2023" name="Mol. Phylogenet. Evol.">
        <title>Genome-scale phylogeny and comparative genomics of the fungal order Sordariales.</title>
        <authorList>
            <person name="Hensen N."/>
            <person name="Bonometti L."/>
            <person name="Westerberg I."/>
            <person name="Brannstrom I.O."/>
            <person name="Guillou S."/>
            <person name="Cros-Aarteil S."/>
            <person name="Calhoun S."/>
            <person name="Haridas S."/>
            <person name="Kuo A."/>
            <person name="Mondo S."/>
            <person name="Pangilinan J."/>
            <person name="Riley R."/>
            <person name="LaButti K."/>
            <person name="Andreopoulos B."/>
            <person name="Lipzen A."/>
            <person name="Chen C."/>
            <person name="Yan M."/>
            <person name="Daum C."/>
            <person name="Ng V."/>
            <person name="Clum A."/>
            <person name="Steindorff A."/>
            <person name="Ohm R.A."/>
            <person name="Martin F."/>
            <person name="Silar P."/>
            <person name="Natvig D.O."/>
            <person name="Lalanne C."/>
            <person name="Gautier V."/>
            <person name="Ament-Velasquez S.L."/>
            <person name="Kruys A."/>
            <person name="Hutchinson M.I."/>
            <person name="Powell A.J."/>
            <person name="Barry K."/>
            <person name="Miller A.N."/>
            <person name="Grigoriev I.V."/>
            <person name="Debuchy R."/>
            <person name="Gladieux P."/>
            <person name="Hiltunen Thoren M."/>
            <person name="Johannesson H."/>
        </authorList>
    </citation>
    <scope>NUCLEOTIDE SEQUENCE</scope>
    <source>
        <strain evidence="1">CBS 958.72</strain>
    </source>
</reference>
<proteinExistence type="predicted"/>
<evidence type="ECO:0000313" key="1">
    <source>
        <dbReference type="EMBL" id="KAK3383494.1"/>
    </source>
</evidence>
<protein>
    <submittedName>
        <fullName evidence="1">Uncharacterized protein</fullName>
    </submittedName>
</protein>
<organism evidence="1 2">
    <name type="scientific">Lasiosphaeria ovina</name>
    <dbReference type="NCBI Taxonomy" id="92902"/>
    <lineage>
        <taxon>Eukaryota</taxon>
        <taxon>Fungi</taxon>
        <taxon>Dikarya</taxon>
        <taxon>Ascomycota</taxon>
        <taxon>Pezizomycotina</taxon>
        <taxon>Sordariomycetes</taxon>
        <taxon>Sordariomycetidae</taxon>
        <taxon>Sordariales</taxon>
        <taxon>Lasiosphaeriaceae</taxon>
        <taxon>Lasiosphaeria</taxon>
    </lineage>
</organism>
<accession>A0AAE0NL60</accession>
<dbReference type="Proteomes" id="UP001287356">
    <property type="component" value="Unassembled WGS sequence"/>
</dbReference>
<gene>
    <name evidence="1" type="ORF">B0T24DRAFT_51310</name>
</gene>
<evidence type="ECO:0000313" key="2">
    <source>
        <dbReference type="Proteomes" id="UP001287356"/>
    </source>
</evidence>
<name>A0AAE0NL60_9PEZI</name>
<dbReference type="AlphaFoldDB" id="A0AAE0NL60"/>
<dbReference type="EMBL" id="JAULSN010000001">
    <property type="protein sequence ID" value="KAK3383494.1"/>
    <property type="molecule type" value="Genomic_DNA"/>
</dbReference>
<reference evidence="1" key="2">
    <citation type="submission" date="2023-06" db="EMBL/GenBank/DDBJ databases">
        <authorList>
            <consortium name="Lawrence Berkeley National Laboratory"/>
            <person name="Haridas S."/>
            <person name="Hensen N."/>
            <person name="Bonometti L."/>
            <person name="Westerberg I."/>
            <person name="Brannstrom I.O."/>
            <person name="Guillou S."/>
            <person name="Cros-Aarteil S."/>
            <person name="Calhoun S."/>
            <person name="Kuo A."/>
            <person name="Mondo S."/>
            <person name="Pangilinan J."/>
            <person name="Riley R."/>
            <person name="Labutti K."/>
            <person name="Andreopoulos B."/>
            <person name="Lipzen A."/>
            <person name="Chen C."/>
            <person name="Yanf M."/>
            <person name="Daum C."/>
            <person name="Ng V."/>
            <person name="Clum A."/>
            <person name="Steindorff A."/>
            <person name="Ohm R."/>
            <person name="Martin F."/>
            <person name="Silar P."/>
            <person name="Natvig D."/>
            <person name="Lalanne C."/>
            <person name="Gautier V."/>
            <person name="Ament-Velasquez S.L."/>
            <person name="Kruys A."/>
            <person name="Hutchinson M.I."/>
            <person name="Powell A.J."/>
            <person name="Barry K."/>
            <person name="Miller A.N."/>
            <person name="Grigoriev I.V."/>
            <person name="Debuchy R."/>
            <person name="Gladieux P."/>
            <person name="Thoren M.H."/>
            <person name="Johannesson H."/>
        </authorList>
    </citation>
    <scope>NUCLEOTIDE SEQUENCE</scope>
    <source>
        <strain evidence="1">CBS 958.72</strain>
    </source>
</reference>
<comment type="caution">
    <text evidence="1">The sequence shown here is derived from an EMBL/GenBank/DDBJ whole genome shotgun (WGS) entry which is preliminary data.</text>
</comment>
<keyword evidence="2" id="KW-1185">Reference proteome</keyword>